<evidence type="ECO:0000259" key="9">
    <source>
        <dbReference type="PROSITE" id="PS51471"/>
    </source>
</evidence>
<evidence type="ECO:0000256" key="3">
    <source>
        <dbReference type="ARBA" id="ARBA00022763"/>
    </source>
</evidence>
<evidence type="ECO:0000256" key="5">
    <source>
        <dbReference type="ARBA" id="ARBA00022964"/>
    </source>
</evidence>
<dbReference type="GO" id="GO:0032451">
    <property type="term" value="F:demethylase activity"/>
    <property type="evidence" value="ECO:0007669"/>
    <property type="project" value="UniProtKB-ARBA"/>
</dbReference>
<dbReference type="GO" id="GO:0051213">
    <property type="term" value="F:dioxygenase activity"/>
    <property type="evidence" value="ECO:0007669"/>
    <property type="project" value="UniProtKB-KW"/>
</dbReference>
<keyword evidence="8" id="KW-0234">DNA repair</keyword>
<dbReference type="InterPro" id="IPR005123">
    <property type="entry name" value="Oxoglu/Fe-dep_dioxygenase_dom"/>
</dbReference>
<proteinExistence type="predicted"/>
<organism evidence="10 11">
    <name type="scientific">Endozoicomonas montiporae</name>
    <dbReference type="NCBI Taxonomy" id="1027273"/>
    <lineage>
        <taxon>Bacteria</taxon>
        <taxon>Pseudomonadati</taxon>
        <taxon>Pseudomonadota</taxon>
        <taxon>Gammaproteobacteria</taxon>
        <taxon>Oceanospirillales</taxon>
        <taxon>Endozoicomonadaceae</taxon>
        <taxon>Endozoicomonas</taxon>
    </lineage>
</organism>
<evidence type="ECO:0000256" key="4">
    <source>
        <dbReference type="ARBA" id="ARBA00022842"/>
    </source>
</evidence>
<dbReference type="GO" id="GO:0016787">
    <property type="term" value="F:hydrolase activity"/>
    <property type="evidence" value="ECO:0007669"/>
    <property type="project" value="UniProtKB-ARBA"/>
</dbReference>
<keyword evidence="3" id="KW-0227">DNA damage</keyword>
<dbReference type="Proteomes" id="UP000028006">
    <property type="component" value="Unassembled WGS sequence"/>
</dbReference>
<keyword evidence="4" id="KW-0460">Magnesium</keyword>
<dbReference type="PANTHER" id="PTHR31212">
    <property type="entry name" value="ALPHA-KETOGLUTARATE-DEPENDENT DIOXYGENASE ALKB HOMOLOG 3"/>
    <property type="match status" value="1"/>
</dbReference>
<keyword evidence="7" id="KW-0408">Iron</keyword>
<dbReference type="GO" id="GO:0140097">
    <property type="term" value="F:catalytic activity, acting on DNA"/>
    <property type="evidence" value="ECO:0007669"/>
    <property type="project" value="UniProtKB-ARBA"/>
</dbReference>
<reference evidence="10 11" key="1">
    <citation type="submission" date="2014-06" db="EMBL/GenBank/DDBJ databases">
        <title>Whole Genome Sequences of Three Symbiotic Endozoicomonas Bacteria.</title>
        <authorList>
            <person name="Neave M.J."/>
            <person name="Apprill A."/>
            <person name="Voolstra C.R."/>
        </authorList>
    </citation>
    <scope>NUCLEOTIDE SEQUENCE [LARGE SCALE GENOMIC DNA]</scope>
    <source>
        <strain evidence="10 11">LMG 24815</strain>
    </source>
</reference>
<dbReference type="FunFam" id="2.60.120.590:FF:000004">
    <property type="entry name" value="DNA oxidative demethylase ALKBH2"/>
    <property type="match status" value="1"/>
</dbReference>
<keyword evidence="2" id="KW-0479">Metal-binding</keyword>
<dbReference type="GO" id="GO:0046872">
    <property type="term" value="F:metal ion binding"/>
    <property type="evidence" value="ECO:0007669"/>
    <property type="project" value="UniProtKB-KW"/>
</dbReference>
<dbReference type="SUPFAM" id="SSF51197">
    <property type="entry name" value="Clavaminate synthase-like"/>
    <property type="match status" value="1"/>
</dbReference>
<dbReference type="eggNOG" id="COG3145">
    <property type="taxonomic scope" value="Bacteria"/>
</dbReference>
<evidence type="ECO:0000313" key="11">
    <source>
        <dbReference type="Proteomes" id="UP000028006"/>
    </source>
</evidence>
<dbReference type="InterPro" id="IPR037151">
    <property type="entry name" value="AlkB-like_sf"/>
</dbReference>
<dbReference type="GO" id="GO:0016705">
    <property type="term" value="F:oxidoreductase activity, acting on paired donors, with incorporation or reduction of molecular oxygen"/>
    <property type="evidence" value="ECO:0007669"/>
    <property type="project" value="UniProtKB-ARBA"/>
</dbReference>
<dbReference type="AlphaFoldDB" id="A0A081N2M7"/>
<dbReference type="GO" id="GO:0006307">
    <property type="term" value="P:DNA alkylation repair"/>
    <property type="evidence" value="ECO:0007669"/>
    <property type="project" value="InterPro"/>
</dbReference>
<evidence type="ECO:0000256" key="1">
    <source>
        <dbReference type="ARBA" id="ARBA00001954"/>
    </source>
</evidence>
<dbReference type="PANTHER" id="PTHR31212:SF4">
    <property type="entry name" value="ALPHA-KETOGLUTARATE-DEPENDENT DIOXYGENASE ALKB HOMOLOG 3"/>
    <property type="match status" value="1"/>
</dbReference>
<dbReference type="InterPro" id="IPR032854">
    <property type="entry name" value="ALKBH3"/>
</dbReference>
<protein>
    <recommendedName>
        <fullName evidence="9">Fe2OG dioxygenase domain-containing protein</fullName>
    </recommendedName>
</protein>
<evidence type="ECO:0000256" key="6">
    <source>
        <dbReference type="ARBA" id="ARBA00023002"/>
    </source>
</evidence>
<keyword evidence="5" id="KW-0223">Dioxygenase</keyword>
<dbReference type="InterPro" id="IPR027450">
    <property type="entry name" value="AlkB-like"/>
</dbReference>
<evidence type="ECO:0000313" key="10">
    <source>
        <dbReference type="EMBL" id="KEQ12700.1"/>
    </source>
</evidence>
<keyword evidence="11" id="KW-1185">Reference proteome</keyword>
<dbReference type="Pfam" id="PF13532">
    <property type="entry name" value="2OG-FeII_Oxy_2"/>
    <property type="match status" value="1"/>
</dbReference>
<accession>A0A081N2M7</accession>
<dbReference type="PROSITE" id="PS51471">
    <property type="entry name" value="FE2OG_OXY"/>
    <property type="match status" value="1"/>
</dbReference>
<keyword evidence="6" id="KW-0560">Oxidoreductase</keyword>
<dbReference type="EMBL" id="JOKG01000004">
    <property type="protein sequence ID" value="KEQ12700.1"/>
    <property type="molecule type" value="Genomic_DNA"/>
</dbReference>
<sequence>MAAPECIPAQDAQLQLWHEALSPAEAQQYFQHLLADTPWKQDRIRMFGKRVAIPRLQAWYGDEHCSYSYSGLQLAPLGWSPLLMQLKTRVETLSQQRFNSVLLNLYRTGKDSNGWHSDDEPELGDQPVIASLSLGGSRRFKLRHKFDPSISGINIQLNSGSLLVMSGHSQSHWQHCLPKTARPTEPRINLTFRNILHGPH</sequence>
<comment type="cofactor">
    <cofactor evidence="1">
        <name>Fe(2+)</name>
        <dbReference type="ChEBI" id="CHEBI:29033"/>
    </cofactor>
</comment>
<evidence type="ECO:0000256" key="8">
    <source>
        <dbReference type="ARBA" id="ARBA00023204"/>
    </source>
</evidence>
<evidence type="ECO:0000256" key="7">
    <source>
        <dbReference type="ARBA" id="ARBA00023004"/>
    </source>
</evidence>
<comment type="caution">
    <text evidence="10">The sequence shown here is derived from an EMBL/GenBank/DDBJ whole genome shotgun (WGS) entry which is preliminary data.</text>
</comment>
<evidence type="ECO:0000256" key="2">
    <source>
        <dbReference type="ARBA" id="ARBA00022723"/>
    </source>
</evidence>
<dbReference type="Gene3D" id="2.60.120.590">
    <property type="entry name" value="Alpha-ketoglutarate-dependent dioxygenase AlkB-like"/>
    <property type="match status" value="1"/>
</dbReference>
<dbReference type="RefSeq" id="WP_034878037.1">
    <property type="nucleotide sequence ID" value="NZ_JOKG01000004.1"/>
</dbReference>
<feature type="domain" description="Fe2OG dioxygenase" evidence="9">
    <location>
        <begin position="97"/>
        <end position="196"/>
    </location>
</feature>
<name>A0A081N2M7_9GAMM</name>
<gene>
    <name evidence="10" type="ORF">GZ77_19660</name>
</gene>